<dbReference type="RefSeq" id="WP_101178216.1">
    <property type="nucleotide sequence ID" value="NZ_PISE01000037.1"/>
</dbReference>
<dbReference type="InterPro" id="IPR058247">
    <property type="entry name" value="DUF1453"/>
</dbReference>
<feature type="transmembrane region" description="Helical" evidence="1">
    <location>
        <begin position="6"/>
        <end position="22"/>
    </location>
</feature>
<name>A0A2N0YZI0_9BACI</name>
<evidence type="ECO:0000313" key="3">
    <source>
        <dbReference type="Proteomes" id="UP000233375"/>
    </source>
</evidence>
<keyword evidence="3" id="KW-1185">Reference proteome</keyword>
<feature type="transmembrane region" description="Helical" evidence="1">
    <location>
        <begin position="98"/>
        <end position="114"/>
    </location>
</feature>
<dbReference type="PIRSF" id="PIRSF021441">
    <property type="entry name" value="DUF1453"/>
    <property type="match status" value="1"/>
</dbReference>
<dbReference type="Proteomes" id="UP000233375">
    <property type="component" value="Unassembled WGS sequence"/>
</dbReference>
<feature type="transmembrane region" description="Helical" evidence="1">
    <location>
        <begin position="58"/>
        <end position="78"/>
    </location>
</feature>
<evidence type="ECO:0000256" key="1">
    <source>
        <dbReference type="SAM" id="Phobius"/>
    </source>
</evidence>
<dbReference type="PANTHER" id="PTHR39164:SF1">
    <property type="entry name" value="PROTEIN CCDC"/>
    <property type="match status" value="1"/>
</dbReference>
<gene>
    <name evidence="2" type="ORF">CWS01_16185</name>
</gene>
<protein>
    <submittedName>
        <fullName evidence="2">Cobalamin biosynthesis protein CbiX</fullName>
    </submittedName>
</protein>
<dbReference type="Pfam" id="PF07301">
    <property type="entry name" value="DUF1453"/>
    <property type="match status" value="1"/>
</dbReference>
<dbReference type="EMBL" id="PISE01000037">
    <property type="protein sequence ID" value="PKG22666.1"/>
    <property type="molecule type" value="Genomic_DNA"/>
</dbReference>
<evidence type="ECO:0000313" key="2">
    <source>
        <dbReference type="EMBL" id="PKG22666.1"/>
    </source>
</evidence>
<dbReference type="OrthoDB" id="2941182at2"/>
<proteinExistence type="predicted"/>
<dbReference type="PANTHER" id="PTHR39164">
    <property type="entry name" value="PROTEIN CCDC"/>
    <property type="match status" value="1"/>
</dbReference>
<reference evidence="2 3" key="1">
    <citation type="journal article" date="2003" name="Int. J. Syst. Evol. Microbiol.">
        <title>Bacillus nealsonii sp. nov., isolated from a spacecraft-assembly facility, whose spores are gamma-radiation resistant.</title>
        <authorList>
            <person name="Venkateswaran K."/>
            <person name="Kempf M."/>
            <person name="Chen F."/>
            <person name="Satomi M."/>
            <person name="Nicholson W."/>
            <person name="Kern R."/>
        </authorList>
    </citation>
    <scope>NUCLEOTIDE SEQUENCE [LARGE SCALE GENOMIC DNA]</scope>
    <source>
        <strain evidence="2 3">FO-92</strain>
    </source>
</reference>
<comment type="caution">
    <text evidence="2">The sequence shown here is derived from an EMBL/GenBank/DDBJ whole genome shotgun (WGS) entry which is preliminary data.</text>
</comment>
<keyword evidence="1" id="KW-1133">Transmembrane helix</keyword>
<keyword evidence="1" id="KW-0472">Membrane</keyword>
<keyword evidence="1" id="KW-0812">Transmembrane</keyword>
<organism evidence="2 3">
    <name type="scientific">Niallia nealsonii</name>
    <dbReference type="NCBI Taxonomy" id="115979"/>
    <lineage>
        <taxon>Bacteria</taxon>
        <taxon>Bacillati</taxon>
        <taxon>Bacillota</taxon>
        <taxon>Bacilli</taxon>
        <taxon>Bacillales</taxon>
        <taxon>Bacillaceae</taxon>
        <taxon>Niallia</taxon>
    </lineage>
</organism>
<feature type="transmembrane region" description="Helical" evidence="1">
    <location>
        <begin position="126"/>
        <end position="143"/>
    </location>
</feature>
<feature type="transmembrane region" description="Helical" evidence="1">
    <location>
        <begin position="34"/>
        <end position="52"/>
    </location>
</feature>
<sequence>MNPSSFYLIVILIAGLVLWRRTRAMYRPIKGSGIRILLPILFLLLPSVPLISNPKVHATVLEWVCALILGILLSIPLIRTTNYELRSDQHIYAVKNKSFIISFLIVLIIRFLLRDYLKWVDAETKAALFIIVALGYILPWRIISFIKFRQLYKNQIQDNENINFR</sequence>
<dbReference type="AlphaFoldDB" id="A0A2N0YZI0"/>
<accession>A0A2N0YZI0</accession>
<dbReference type="InterPro" id="IPR031306">
    <property type="entry name" value="CcdC"/>
</dbReference>